<dbReference type="GO" id="GO:0031012">
    <property type="term" value="C:extracellular matrix"/>
    <property type="evidence" value="ECO:0007669"/>
    <property type="project" value="TreeGrafter"/>
</dbReference>
<reference evidence="10 12" key="1">
    <citation type="journal article" date="2018" name="Gigascience">
        <title>Genomes of trombidid mites reveal novel predicted allergens and laterally-transferred genes associated with secondary metabolism.</title>
        <authorList>
            <person name="Dong X."/>
            <person name="Chaisiri K."/>
            <person name="Xia D."/>
            <person name="Armstrong S.D."/>
            <person name="Fang Y."/>
            <person name="Donnelly M.J."/>
            <person name="Kadowaki T."/>
            <person name="McGarry J.W."/>
            <person name="Darby A.C."/>
            <person name="Makepeace B.L."/>
        </authorList>
    </citation>
    <scope>NUCLEOTIDE SEQUENCE [LARGE SCALE GENOMIC DNA]</scope>
    <source>
        <strain evidence="10">UoL-WK</strain>
    </source>
</reference>
<keyword evidence="7" id="KW-0325">Glycoprotein</keyword>
<comment type="caution">
    <text evidence="8">Lacks conserved residue(s) required for the propagation of feature annotation.</text>
</comment>
<keyword evidence="12" id="KW-1185">Reference proteome</keyword>
<dbReference type="GO" id="GO:0007229">
    <property type="term" value="P:integrin-mediated signaling pathway"/>
    <property type="evidence" value="ECO:0007669"/>
    <property type="project" value="UniProtKB-KW"/>
</dbReference>
<dbReference type="InterPro" id="IPR024079">
    <property type="entry name" value="MetalloPept_cat_dom_sf"/>
</dbReference>
<comment type="caution">
    <text evidence="10">The sequence shown here is derived from an EMBL/GenBank/DDBJ whole genome shotgun (WGS) entry which is preliminary data.</text>
</comment>
<dbReference type="EMBL" id="NCKU01006773">
    <property type="protein sequence ID" value="RWS03174.1"/>
    <property type="molecule type" value="Genomic_DNA"/>
</dbReference>
<gene>
    <name evidence="10" type="ORF">B4U79_07884</name>
    <name evidence="11" type="ORF">B4U79_15721</name>
</gene>
<evidence type="ECO:0000256" key="4">
    <source>
        <dbReference type="ARBA" id="ARBA00022833"/>
    </source>
</evidence>
<evidence type="ECO:0000256" key="8">
    <source>
        <dbReference type="PROSITE-ProRule" id="PRU00276"/>
    </source>
</evidence>
<evidence type="ECO:0000313" key="11">
    <source>
        <dbReference type="EMBL" id="RWS03449.1"/>
    </source>
</evidence>
<name>A0A3S3RQF5_9ACAR</name>
<keyword evidence="10" id="KW-0401">Integrin</keyword>
<keyword evidence="5" id="KW-0482">Metalloprotease</keyword>
<dbReference type="PANTHER" id="PTHR13723">
    <property type="entry name" value="ADAMTS A DISINTEGRIN AND METALLOPROTEASE WITH THROMBOSPONDIN MOTIFS PROTEASE"/>
    <property type="match status" value="1"/>
</dbReference>
<dbReference type="GO" id="GO:0030198">
    <property type="term" value="P:extracellular matrix organization"/>
    <property type="evidence" value="ECO:0007669"/>
    <property type="project" value="TreeGrafter"/>
</dbReference>
<keyword evidence="2 8" id="KW-0479">Metal-binding</keyword>
<feature type="binding site" evidence="8">
    <location>
        <position position="113"/>
    </location>
    <ligand>
        <name>Zn(2+)</name>
        <dbReference type="ChEBI" id="CHEBI:29105"/>
        <note>catalytic</note>
    </ligand>
</feature>
<sequence length="352" mass="39720">MKTPLKIVIVRYEVLSSSQNAPDNAGGDIDKYLDNFCAWQEKRLKQETRSKRWDHAIMLTGLDLYKEMEDGRKNKKVLGLAWVNGMCKPHYSCTLNEGKSFEAAFVIAHEMGHSLGILHDGRNNNCDGNRFIMSERTGPGKIHWSACSNAYLEAFLRKGHGSCLENAAIPRAELDFAKTNRLAGEQYSPDLQCKLALGPLYRAYHSSAQPYNDICRELWCYYGGWVTPAHPALEGSACGEANHKCFQGTCEDRKETQQSPATTERTREQINFSKSSNKRRVTVVRPLRTRNRKRSGKVLRESSLKNLASQSNAQYTPKKAILPPRNKSVIEHIRGVFRTLSDGVESFFSKLG</sequence>
<dbReference type="Gene3D" id="3.40.390.10">
    <property type="entry name" value="Collagenase (Catalytic Domain)"/>
    <property type="match status" value="1"/>
</dbReference>
<dbReference type="Pfam" id="PF17771">
    <property type="entry name" value="ADAMTS_CR_2"/>
    <property type="match status" value="1"/>
</dbReference>
<feature type="binding site" evidence="8">
    <location>
        <position position="109"/>
    </location>
    <ligand>
        <name>Zn(2+)</name>
        <dbReference type="ChEBI" id="CHEBI:29105"/>
        <note>catalytic</note>
    </ligand>
</feature>
<dbReference type="InterPro" id="IPR041645">
    <property type="entry name" value="ADAMTS_CR_2"/>
</dbReference>
<dbReference type="PROSITE" id="PS50215">
    <property type="entry name" value="ADAM_MEPRO"/>
    <property type="match status" value="1"/>
</dbReference>
<dbReference type="Gene3D" id="3.40.1620.60">
    <property type="match status" value="1"/>
</dbReference>
<keyword evidence="6" id="KW-1015">Disulfide bond</keyword>
<dbReference type="PANTHER" id="PTHR13723:SF200">
    <property type="entry name" value="ADAM METALLOPEPTIDASE WITH THROMBOSPONDIN TYPE 1 MOTIF B, ISOFORM B"/>
    <property type="match status" value="1"/>
</dbReference>
<dbReference type="Proteomes" id="UP000285301">
    <property type="component" value="Unassembled WGS sequence"/>
</dbReference>
<dbReference type="GO" id="GO:0004222">
    <property type="term" value="F:metalloendopeptidase activity"/>
    <property type="evidence" value="ECO:0007669"/>
    <property type="project" value="InterPro"/>
</dbReference>
<evidence type="ECO:0000256" key="2">
    <source>
        <dbReference type="ARBA" id="ARBA00022723"/>
    </source>
</evidence>
<evidence type="ECO:0000256" key="7">
    <source>
        <dbReference type="ARBA" id="ARBA00023180"/>
    </source>
</evidence>
<keyword evidence="1" id="KW-0645">Protease</keyword>
<dbReference type="OrthoDB" id="10035764at2759"/>
<feature type="binding site" evidence="8">
    <location>
        <position position="119"/>
    </location>
    <ligand>
        <name>Zn(2+)</name>
        <dbReference type="ChEBI" id="CHEBI:29105"/>
        <note>catalytic</note>
    </ligand>
</feature>
<dbReference type="AlphaFoldDB" id="A0A3S3RQF5"/>
<reference evidence="10" key="2">
    <citation type="submission" date="2018-11" db="EMBL/GenBank/DDBJ databases">
        <title>Trombidioid mite genomics.</title>
        <authorList>
            <person name="Dong X."/>
        </authorList>
    </citation>
    <scope>NUCLEOTIDE SEQUENCE</scope>
    <source>
        <strain evidence="10">UoL-WK</strain>
    </source>
</reference>
<keyword evidence="4 8" id="KW-0862">Zinc</keyword>
<evidence type="ECO:0000259" key="9">
    <source>
        <dbReference type="PROSITE" id="PS50215"/>
    </source>
</evidence>
<evidence type="ECO:0000313" key="12">
    <source>
        <dbReference type="Proteomes" id="UP000285301"/>
    </source>
</evidence>
<dbReference type="EMBL" id="NCKU01006492">
    <property type="protein sequence ID" value="RWS03449.1"/>
    <property type="molecule type" value="Genomic_DNA"/>
</dbReference>
<dbReference type="Pfam" id="PF01421">
    <property type="entry name" value="Reprolysin"/>
    <property type="match status" value="1"/>
</dbReference>
<protein>
    <submittedName>
        <fullName evidence="10">Disintegrin and metalloproteinase with thrombospondin motifs 7-like protein 1</fullName>
    </submittedName>
</protein>
<evidence type="ECO:0000256" key="6">
    <source>
        <dbReference type="ARBA" id="ARBA00023157"/>
    </source>
</evidence>
<dbReference type="GO" id="GO:0006508">
    <property type="term" value="P:proteolysis"/>
    <property type="evidence" value="ECO:0007669"/>
    <property type="project" value="UniProtKB-KW"/>
</dbReference>
<accession>A0A3S3RQF5</accession>
<evidence type="ECO:0000256" key="5">
    <source>
        <dbReference type="ARBA" id="ARBA00023049"/>
    </source>
</evidence>
<dbReference type="InterPro" id="IPR050439">
    <property type="entry name" value="ADAMTS_ADAMTS-like"/>
</dbReference>
<dbReference type="GO" id="GO:0046872">
    <property type="term" value="F:metal ion binding"/>
    <property type="evidence" value="ECO:0007669"/>
    <property type="project" value="UniProtKB-KW"/>
</dbReference>
<feature type="active site" evidence="8">
    <location>
        <position position="110"/>
    </location>
</feature>
<evidence type="ECO:0000313" key="10">
    <source>
        <dbReference type="EMBL" id="RWS03174.1"/>
    </source>
</evidence>
<dbReference type="SUPFAM" id="SSF55486">
    <property type="entry name" value="Metalloproteases ('zincins'), catalytic domain"/>
    <property type="match status" value="1"/>
</dbReference>
<feature type="domain" description="Peptidase M12B" evidence="9">
    <location>
        <begin position="1"/>
        <end position="168"/>
    </location>
</feature>
<evidence type="ECO:0000256" key="1">
    <source>
        <dbReference type="ARBA" id="ARBA00022670"/>
    </source>
</evidence>
<organism evidence="10 12">
    <name type="scientific">Dinothrombium tinctorium</name>
    <dbReference type="NCBI Taxonomy" id="1965070"/>
    <lineage>
        <taxon>Eukaryota</taxon>
        <taxon>Metazoa</taxon>
        <taxon>Ecdysozoa</taxon>
        <taxon>Arthropoda</taxon>
        <taxon>Chelicerata</taxon>
        <taxon>Arachnida</taxon>
        <taxon>Acari</taxon>
        <taxon>Acariformes</taxon>
        <taxon>Trombidiformes</taxon>
        <taxon>Prostigmata</taxon>
        <taxon>Anystina</taxon>
        <taxon>Parasitengona</taxon>
        <taxon>Trombidioidea</taxon>
        <taxon>Trombidiidae</taxon>
        <taxon>Dinothrombium</taxon>
    </lineage>
</organism>
<dbReference type="InterPro" id="IPR001590">
    <property type="entry name" value="Peptidase_M12B"/>
</dbReference>
<proteinExistence type="predicted"/>
<keyword evidence="3" id="KW-0378">Hydrolase</keyword>
<evidence type="ECO:0000256" key="3">
    <source>
        <dbReference type="ARBA" id="ARBA00022801"/>
    </source>
</evidence>